<gene>
    <name evidence="6" type="ORF">LEA_10809</name>
</gene>
<evidence type="ECO:0000256" key="4">
    <source>
        <dbReference type="ARBA" id="ARBA00023163"/>
    </source>
</evidence>
<dbReference type="SUPFAM" id="SSF88946">
    <property type="entry name" value="Sigma2 domain of RNA polymerase sigma factors"/>
    <property type="match status" value="1"/>
</dbReference>
<dbReference type="InterPro" id="IPR036388">
    <property type="entry name" value="WH-like_DNA-bd_sf"/>
</dbReference>
<dbReference type="InterPro" id="IPR013325">
    <property type="entry name" value="RNA_pol_sigma_r2"/>
</dbReference>
<sequence length="162" mass="18296">MSCTAIILMTIVIGESAMQYSKVEICGVDTSKLRVLKEKEKLELLKKIREGDKSAREKLINGNLRLVLSVIQRFTNRGENLDDLFQVGVIGLIKAIDNFDVSLKVRFSTYAVPMIIGEIRRYLRDNNTVRVSRSVRDTAYHALGAKEKLQAKLGRDPTVDEI</sequence>
<keyword evidence="3" id="KW-0238">DNA-binding</keyword>
<dbReference type="SUPFAM" id="SSF88659">
    <property type="entry name" value="Sigma3 and sigma4 domains of RNA polymerase sigma factors"/>
    <property type="match status" value="1"/>
</dbReference>
<dbReference type="InterPro" id="IPR000943">
    <property type="entry name" value="RNA_pol_sigma70"/>
</dbReference>
<dbReference type="InterPro" id="IPR007627">
    <property type="entry name" value="RNA_pol_sigma70_r2"/>
</dbReference>
<dbReference type="Gene3D" id="1.10.10.10">
    <property type="entry name" value="Winged helix-like DNA-binding domain superfamily/Winged helix DNA-binding domain"/>
    <property type="match status" value="1"/>
</dbReference>
<dbReference type="PROSITE" id="PS00715">
    <property type="entry name" value="SIGMA70_1"/>
    <property type="match status" value="1"/>
</dbReference>
<evidence type="ECO:0000256" key="3">
    <source>
        <dbReference type="ARBA" id="ARBA00023125"/>
    </source>
</evidence>
<reference evidence="6" key="1">
    <citation type="journal article" date="2013" name="Environ. Microbiol.">
        <title>Microbiota from the distal guts of lean and obese adolescents exhibit partial functional redundancy besides clear differences in community structure.</title>
        <authorList>
            <person name="Ferrer M."/>
            <person name="Ruiz A."/>
            <person name="Lanza F."/>
            <person name="Haange S.B."/>
            <person name="Oberbach A."/>
            <person name="Till H."/>
            <person name="Bargiela R."/>
            <person name="Campoy C."/>
            <person name="Segura M.T."/>
            <person name="Richter M."/>
            <person name="von Bergen M."/>
            <person name="Seifert J."/>
            <person name="Suarez A."/>
        </authorList>
    </citation>
    <scope>NUCLEOTIDE SEQUENCE</scope>
</reference>
<evidence type="ECO:0000313" key="6">
    <source>
        <dbReference type="EMBL" id="EKC64458.1"/>
    </source>
</evidence>
<evidence type="ECO:0000256" key="1">
    <source>
        <dbReference type="ARBA" id="ARBA00023015"/>
    </source>
</evidence>
<dbReference type="GO" id="GO:0006352">
    <property type="term" value="P:DNA-templated transcription initiation"/>
    <property type="evidence" value="ECO:0007669"/>
    <property type="project" value="InterPro"/>
</dbReference>
<accession>K1T3V7</accession>
<dbReference type="PANTHER" id="PTHR30603">
    <property type="entry name" value="RNA POLYMERASE SIGMA FACTOR RPO"/>
    <property type="match status" value="1"/>
</dbReference>
<protein>
    <submittedName>
        <fullName evidence="6">Sporulation sigma factor SigG</fullName>
    </submittedName>
</protein>
<dbReference type="GO" id="GO:0003677">
    <property type="term" value="F:DNA binding"/>
    <property type="evidence" value="ECO:0007669"/>
    <property type="project" value="UniProtKB-KW"/>
</dbReference>
<dbReference type="InterPro" id="IPR014284">
    <property type="entry name" value="RNA_pol_sigma-70_dom"/>
</dbReference>
<dbReference type="NCBIfam" id="TIGR02937">
    <property type="entry name" value="sigma70-ECF"/>
    <property type="match status" value="1"/>
</dbReference>
<dbReference type="AlphaFoldDB" id="K1T3V7"/>
<name>K1T3V7_9ZZZZ</name>
<feature type="domain" description="RNA polymerase sigma-70" evidence="5">
    <location>
        <begin position="83"/>
        <end position="96"/>
    </location>
</feature>
<evidence type="ECO:0000256" key="2">
    <source>
        <dbReference type="ARBA" id="ARBA00023082"/>
    </source>
</evidence>
<dbReference type="InterPro" id="IPR050239">
    <property type="entry name" value="Sigma-70_RNA_pol_init_factors"/>
</dbReference>
<proteinExistence type="predicted"/>
<keyword evidence="4" id="KW-0804">Transcription</keyword>
<dbReference type="GO" id="GO:0016987">
    <property type="term" value="F:sigma factor activity"/>
    <property type="evidence" value="ECO:0007669"/>
    <property type="project" value="UniProtKB-KW"/>
</dbReference>
<evidence type="ECO:0000259" key="5">
    <source>
        <dbReference type="PROSITE" id="PS00715"/>
    </source>
</evidence>
<dbReference type="PANTHER" id="PTHR30603:SF17">
    <property type="entry name" value="RNA POLYMERASE SIGMA-G FACTOR"/>
    <property type="match status" value="1"/>
</dbReference>
<dbReference type="EMBL" id="AJWY01007280">
    <property type="protein sequence ID" value="EKC64458.1"/>
    <property type="molecule type" value="Genomic_DNA"/>
</dbReference>
<dbReference type="Gene3D" id="1.20.120.1810">
    <property type="match status" value="1"/>
</dbReference>
<organism evidence="6">
    <name type="scientific">human gut metagenome</name>
    <dbReference type="NCBI Taxonomy" id="408170"/>
    <lineage>
        <taxon>unclassified sequences</taxon>
        <taxon>metagenomes</taxon>
        <taxon>organismal metagenomes</taxon>
    </lineage>
</organism>
<dbReference type="InterPro" id="IPR013324">
    <property type="entry name" value="RNA_pol_sigma_r3/r4-like"/>
</dbReference>
<feature type="non-terminal residue" evidence="6">
    <location>
        <position position="162"/>
    </location>
</feature>
<dbReference type="Pfam" id="PF04542">
    <property type="entry name" value="Sigma70_r2"/>
    <property type="match status" value="1"/>
</dbReference>
<keyword evidence="2" id="KW-0731">Sigma factor</keyword>
<comment type="caution">
    <text evidence="6">The sequence shown here is derived from an EMBL/GenBank/DDBJ whole genome shotgun (WGS) entry which is preliminary data.</text>
</comment>
<keyword evidence="1" id="KW-0805">Transcription regulation</keyword>